<sequence length="1100" mass="122401">MLGYEFLLVESPLIGQLEGMGWRHQRGGPAGLVEPSAPKASFRTSFAEPILESVLSKQLRKLNLAPGGNEWLDDARIAQAVSSLTRLGATSLLEANSEATQLLLDGTIVDGVEGWDGGRGQRVKFVDFARPERNDFLAISQFRLYVPGTSRKKSVTPDVVLFVNGIPLVVIECKKPTFHGGSTAQAIEQLRRYANQRGATMPEGNEKLFHTTQLTVATCGNQARLGTFTSGPRHYAVWRDPYPVTKPELASTLGKSEAALSEQDVLAAGVLHPHRLLDIVRNFVVFMEVAADDGSSRRAKIAPRYQQYRAVCKSVDRLLNGKTLAEDGDSDRRGGIIWHTQGSGKSLTMVFLVRKMRSTPALGHFKVVLITDRTQLQKQLSETAKLADEKPDVIKRSKGVPAVLSRKGPGMVFVMIQKQVDATKAKGSGDTLAHDRSPGWDLLNDDESILILVDEAHRSQGSALHQNLMDSLPNAARIGFTGTPIIMREKNRTTNIFGQFIDKYRLKEAEEDGAIVPIVYEGRIAKGAITEAEDLEDAIAQYFPELTDEEYDQLQERYATTSDVLAADSLVRKKARDMLAHYVSGVMPNGFKAQVVAHTRRVAVRYRDALLAAREELVAEAEKLSDAILEKEPEQLKGRQAVQVAARRQLDLLKAIDFVPVISGDQNDTEDLATWTDGAGQESAIDRFRNAFPEQLPEGDKPVAFLIVRTMLLTGFDAPIEQAMYLDRRIKEAELLQAVARVNRVADRKTRGFVVDYAGVSKHLQAAMEAYAAEDAEGKPVDLAVEIAKLEPRRNRLKMLFTDRGVVPADDPISIETCIELLADEDLRDKFEVALRKFLMSVETVMPRLEAKPFLADVRLYALIAKWTRARYREAGEFDPSPYGEKVRELIDKHVVALGVSQVIPPAEVTAQDFAAKVEALPGAKAQASEMQHAIRHHIDLYFNQDPAEYAKLRERLEKILEEYTEQWEQQVLLFQTLVDEAIQVHEHGSRHGDATLGKLSKLEQALYGAVAEEVLTDGIVPEATRDLFIRVVTEIEGLAFDRTRKKNFWNNQVARSDFQKAIVGVLITAEVGEAHHATHLADKLFEIVSHRRHELQRSQ</sequence>
<dbReference type="InterPro" id="IPR051268">
    <property type="entry name" value="Type-I_R_enzyme_R_subunit"/>
</dbReference>
<keyword evidence="6 11" id="KW-0680">Restriction system</keyword>
<dbReference type="Gene3D" id="3.90.1570.50">
    <property type="match status" value="1"/>
</dbReference>
<evidence type="ECO:0000313" key="14">
    <source>
        <dbReference type="Proteomes" id="UP001059597"/>
    </source>
</evidence>
<dbReference type="Pfam" id="PF22679">
    <property type="entry name" value="T1R_D3-like"/>
    <property type="match status" value="1"/>
</dbReference>
<evidence type="ECO:0000256" key="4">
    <source>
        <dbReference type="ARBA" id="ARBA00022722"/>
    </source>
</evidence>
<dbReference type="Pfam" id="PF18766">
    <property type="entry name" value="SWI2_SNF2"/>
    <property type="match status" value="1"/>
</dbReference>
<keyword evidence="10 11" id="KW-0238">DNA-binding</keyword>
<dbReference type="InterPro" id="IPR021810">
    <property type="entry name" value="T1RH-like_C"/>
</dbReference>
<comment type="catalytic activity">
    <reaction evidence="1 11">
        <text>Endonucleolytic cleavage of DNA to give random double-stranded fragments with terminal 5'-phosphates, ATP is simultaneously hydrolyzed.</text>
        <dbReference type="EC" id="3.1.21.3"/>
    </reaction>
</comment>
<keyword evidence="14" id="KW-1185">Reference proteome</keyword>
<dbReference type="Proteomes" id="UP001059597">
    <property type="component" value="Chromosome"/>
</dbReference>
<comment type="similarity">
    <text evidence="2 11">Belongs to the HsdR family.</text>
</comment>
<keyword evidence="7" id="KW-0255">Endonuclease</keyword>
<proteinExistence type="inferred from homology"/>
<evidence type="ECO:0000256" key="10">
    <source>
        <dbReference type="ARBA" id="ARBA00023125"/>
    </source>
</evidence>
<organism evidence="13 14">
    <name type="scientific">Streptomyces nigrescens</name>
    <dbReference type="NCBI Taxonomy" id="1920"/>
    <lineage>
        <taxon>Bacteria</taxon>
        <taxon>Bacillati</taxon>
        <taxon>Actinomycetota</taxon>
        <taxon>Actinomycetes</taxon>
        <taxon>Kitasatosporales</taxon>
        <taxon>Streptomycetaceae</taxon>
        <taxon>Streptomyces</taxon>
    </lineage>
</organism>
<reference evidence="13" key="1">
    <citation type="submission" date="2022-06" db="EMBL/GenBank/DDBJ databases">
        <title>Complete genome sequence of Streptomyces nigrescens HEK616.</title>
        <authorList>
            <person name="Asamizu S."/>
            <person name="Onaka H."/>
        </authorList>
    </citation>
    <scope>NUCLEOTIDE SEQUENCE</scope>
    <source>
        <strain evidence="13">HEK616</strain>
    </source>
</reference>
<comment type="subunit">
    <text evidence="3 11">The type I restriction/modification system is composed of three polypeptides R, M and S.</text>
</comment>
<evidence type="ECO:0000256" key="8">
    <source>
        <dbReference type="ARBA" id="ARBA00022801"/>
    </source>
</evidence>
<protein>
    <recommendedName>
        <fullName evidence="11">Type I restriction enzyme endonuclease subunit</fullName>
        <shortName evidence="11">R protein</shortName>
        <ecNumber evidence="11">3.1.21.3</ecNumber>
    </recommendedName>
</protein>
<dbReference type="Pfam" id="PF11867">
    <property type="entry name" value="T1RH-like_C"/>
    <property type="match status" value="1"/>
</dbReference>
<dbReference type="EMBL" id="AP026073">
    <property type="protein sequence ID" value="BDM73162.1"/>
    <property type="molecule type" value="Genomic_DNA"/>
</dbReference>
<accession>A0ABN6R3Z8</accession>
<evidence type="ECO:0000256" key="11">
    <source>
        <dbReference type="RuleBase" id="RU364115"/>
    </source>
</evidence>
<name>A0ABN6R3Z8_STRNI</name>
<comment type="function">
    <text evidence="11">Subunit R is required for both nuclease and ATPase activities, but not for modification.</text>
</comment>
<dbReference type="InterPro" id="IPR027417">
    <property type="entry name" value="P-loop_NTPase"/>
</dbReference>
<dbReference type="Pfam" id="PF04313">
    <property type="entry name" value="HSDR_N"/>
    <property type="match status" value="1"/>
</dbReference>
<dbReference type="SMART" id="SM00487">
    <property type="entry name" value="DEXDc"/>
    <property type="match status" value="1"/>
</dbReference>
<dbReference type="RefSeq" id="WP_261956448.1">
    <property type="nucleotide sequence ID" value="NZ_AP026073.1"/>
</dbReference>
<feature type="domain" description="Helicase ATP-binding" evidence="12">
    <location>
        <begin position="326"/>
        <end position="502"/>
    </location>
</feature>
<dbReference type="EC" id="3.1.21.3" evidence="11"/>
<evidence type="ECO:0000259" key="12">
    <source>
        <dbReference type="PROSITE" id="PS51192"/>
    </source>
</evidence>
<dbReference type="PANTHER" id="PTHR30195:SF15">
    <property type="entry name" value="TYPE I RESTRICTION ENZYME HINDI ENDONUCLEASE SUBUNIT"/>
    <property type="match status" value="1"/>
</dbReference>
<evidence type="ECO:0000256" key="7">
    <source>
        <dbReference type="ARBA" id="ARBA00022759"/>
    </source>
</evidence>
<evidence type="ECO:0000256" key="2">
    <source>
        <dbReference type="ARBA" id="ARBA00008598"/>
    </source>
</evidence>
<dbReference type="SUPFAM" id="SSF52540">
    <property type="entry name" value="P-loop containing nucleoside triphosphate hydrolases"/>
    <property type="match status" value="1"/>
</dbReference>
<keyword evidence="9 11" id="KW-0067">ATP-binding</keyword>
<keyword evidence="4" id="KW-0540">Nuclease</keyword>
<dbReference type="PANTHER" id="PTHR30195">
    <property type="entry name" value="TYPE I SITE-SPECIFIC DEOXYRIBONUCLEASE PROTEIN SUBUNIT M AND R"/>
    <property type="match status" value="1"/>
</dbReference>
<keyword evidence="8 11" id="KW-0378">Hydrolase</keyword>
<dbReference type="CDD" id="cd22332">
    <property type="entry name" value="HsdR_N"/>
    <property type="match status" value="1"/>
</dbReference>
<dbReference type="Gene3D" id="3.40.50.300">
    <property type="entry name" value="P-loop containing nucleotide triphosphate hydrolases"/>
    <property type="match status" value="2"/>
</dbReference>
<gene>
    <name evidence="13" type="ORF">HEK616_66490</name>
</gene>
<dbReference type="InterPro" id="IPR040980">
    <property type="entry name" value="SWI2_SNF2"/>
</dbReference>
<dbReference type="CDD" id="cd18800">
    <property type="entry name" value="SF2_C_EcoR124I-like"/>
    <property type="match status" value="1"/>
</dbReference>
<evidence type="ECO:0000256" key="5">
    <source>
        <dbReference type="ARBA" id="ARBA00022741"/>
    </source>
</evidence>
<evidence type="ECO:0000313" key="13">
    <source>
        <dbReference type="EMBL" id="BDM73162.1"/>
    </source>
</evidence>
<dbReference type="PROSITE" id="PS51192">
    <property type="entry name" value="HELICASE_ATP_BIND_1"/>
    <property type="match status" value="1"/>
</dbReference>
<keyword evidence="5 11" id="KW-0547">Nucleotide-binding</keyword>
<dbReference type="NCBIfam" id="TIGR00348">
    <property type="entry name" value="hsdR"/>
    <property type="match status" value="1"/>
</dbReference>
<evidence type="ECO:0000256" key="1">
    <source>
        <dbReference type="ARBA" id="ARBA00000851"/>
    </source>
</evidence>
<dbReference type="InterPro" id="IPR004473">
    <property type="entry name" value="Restrct_endonuc_typeI_HsdR"/>
</dbReference>
<dbReference type="InterPro" id="IPR055180">
    <property type="entry name" value="HsdR_RecA-like_helicase_dom_2"/>
</dbReference>
<evidence type="ECO:0000256" key="9">
    <source>
        <dbReference type="ARBA" id="ARBA00022840"/>
    </source>
</evidence>
<evidence type="ECO:0000256" key="6">
    <source>
        <dbReference type="ARBA" id="ARBA00022747"/>
    </source>
</evidence>
<dbReference type="InterPro" id="IPR014001">
    <property type="entry name" value="Helicase_ATP-bd"/>
</dbReference>
<evidence type="ECO:0000256" key="3">
    <source>
        <dbReference type="ARBA" id="ARBA00011296"/>
    </source>
</evidence>
<dbReference type="InterPro" id="IPR007409">
    <property type="entry name" value="Restrct_endonuc_type1_HsdR_N"/>
</dbReference>